<evidence type="ECO:0000256" key="3">
    <source>
        <dbReference type="ARBA" id="ARBA00022946"/>
    </source>
</evidence>
<dbReference type="Gene3D" id="3.30.2180.10">
    <property type="entry name" value="ATP12-like"/>
    <property type="match status" value="1"/>
</dbReference>
<dbReference type="PANTHER" id="PTHR21013">
    <property type="entry name" value="ATP SYNTHASE MITOCHONDRIAL F1 COMPLEX ASSEMBLY FACTOR 2/ATP12 PROTEIN, MITOCHONDRIAL PRECURSOR"/>
    <property type="match status" value="1"/>
</dbReference>
<comment type="similarity">
    <text evidence="2">Belongs to the ATP12 family.</text>
</comment>
<dbReference type="Gene3D" id="1.10.3580.10">
    <property type="entry name" value="ATP12 ATPase"/>
    <property type="match status" value="1"/>
</dbReference>
<dbReference type="STRING" id="69332.A0A388KH30"/>
<dbReference type="Gramene" id="GBG69365">
    <property type="protein sequence ID" value="GBG69365"/>
    <property type="gene ID" value="CBR_g4059"/>
</dbReference>
<dbReference type="EMBL" id="BFEA01000113">
    <property type="protein sequence ID" value="GBG69365.1"/>
    <property type="molecule type" value="Genomic_DNA"/>
</dbReference>
<sequence length="339" mass="37744">MMASRMWRGSLRRSGASGLLALIQGLVREYCDVCTPRSLQFAARFSSVAAHSPGRKSLVPDSIASPQDTRETAKCQKIKASAASAEATRSKATFGRLYKKVDVQRDPNLSGERLGDPDLSRPFTVQLDGYVLRTPAKKPLHFKTEALALAVAAEWEMQQGRAVLPFTMPLMKLVSTAVDQMPRDRLRVIESLLEFFHTDALCCRAPELSRLAERQAELGDPLLAWIEREFGFRPSKFHNLFWVEQPPAAVEAMRKVLLDMDLWELTAVDSLAGAARSLIIALAVSHNRLSVSSAVKLARLEEDFQVEEWGFVEGGHDLDLADMKVRITAPSIFLRLLRA</sequence>
<dbReference type="Pfam" id="PF07542">
    <property type="entry name" value="ATP12"/>
    <property type="match status" value="1"/>
</dbReference>
<reference evidence="7 8" key="1">
    <citation type="journal article" date="2018" name="Cell">
        <title>The Chara Genome: Secondary Complexity and Implications for Plant Terrestrialization.</title>
        <authorList>
            <person name="Nishiyama T."/>
            <person name="Sakayama H."/>
            <person name="Vries J.D."/>
            <person name="Buschmann H."/>
            <person name="Saint-Marcoux D."/>
            <person name="Ullrich K.K."/>
            <person name="Haas F.B."/>
            <person name="Vanderstraeten L."/>
            <person name="Becker D."/>
            <person name="Lang D."/>
            <person name="Vosolsobe S."/>
            <person name="Rombauts S."/>
            <person name="Wilhelmsson P.K.I."/>
            <person name="Janitza P."/>
            <person name="Kern R."/>
            <person name="Heyl A."/>
            <person name="Rumpler F."/>
            <person name="Villalobos L.I.A.C."/>
            <person name="Clay J.M."/>
            <person name="Skokan R."/>
            <person name="Toyoda A."/>
            <person name="Suzuki Y."/>
            <person name="Kagoshima H."/>
            <person name="Schijlen E."/>
            <person name="Tajeshwar N."/>
            <person name="Catarino B."/>
            <person name="Hetherington A.J."/>
            <person name="Saltykova A."/>
            <person name="Bonnot C."/>
            <person name="Breuninger H."/>
            <person name="Symeonidi A."/>
            <person name="Radhakrishnan G.V."/>
            <person name="Van Nieuwerburgh F."/>
            <person name="Deforce D."/>
            <person name="Chang C."/>
            <person name="Karol K.G."/>
            <person name="Hedrich R."/>
            <person name="Ulvskov P."/>
            <person name="Glockner G."/>
            <person name="Delwiche C.F."/>
            <person name="Petrasek J."/>
            <person name="Van de Peer Y."/>
            <person name="Friml J."/>
            <person name="Beilby M."/>
            <person name="Dolan L."/>
            <person name="Kohara Y."/>
            <person name="Sugano S."/>
            <person name="Fujiyama A."/>
            <person name="Delaux P.-M."/>
            <person name="Quint M."/>
            <person name="TheiBen G."/>
            <person name="Hagemann M."/>
            <person name="Harholt J."/>
            <person name="Dunand C."/>
            <person name="Zachgo S."/>
            <person name="Langdale J."/>
            <person name="Maumus F."/>
            <person name="Straeten D.V.D."/>
            <person name="Gould S.B."/>
            <person name="Rensing S.A."/>
        </authorList>
    </citation>
    <scope>NUCLEOTIDE SEQUENCE [LARGE SCALE GENOMIC DNA]</scope>
    <source>
        <strain evidence="7 8">S276</strain>
    </source>
</reference>
<keyword evidence="8" id="KW-1185">Reference proteome</keyword>
<feature type="signal peptide" evidence="6">
    <location>
        <begin position="1"/>
        <end position="18"/>
    </location>
</feature>
<dbReference type="AlphaFoldDB" id="A0A388KH30"/>
<proteinExistence type="inferred from homology"/>
<keyword evidence="4" id="KW-0496">Mitochondrion</keyword>
<keyword evidence="3" id="KW-0809">Transit peptide</keyword>
<name>A0A388KH30_CHABU</name>
<protein>
    <recommendedName>
        <fullName evidence="9">ATP synthase mitochondrial F1 complex assembly factor 2</fullName>
    </recommendedName>
</protein>
<evidence type="ECO:0000256" key="5">
    <source>
        <dbReference type="ARBA" id="ARBA00023186"/>
    </source>
</evidence>
<dbReference type="GO" id="GO:0005739">
    <property type="term" value="C:mitochondrion"/>
    <property type="evidence" value="ECO:0007669"/>
    <property type="project" value="UniProtKB-SubCell"/>
</dbReference>
<dbReference type="Proteomes" id="UP000265515">
    <property type="component" value="Unassembled WGS sequence"/>
</dbReference>
<dbReference type="InterPro" id="IPR023335">
    <property type="entry name" value="ATP12_ortho_dom_sf"/>
</dbReference>
<dbReference type="GO" id="GO:0033615">
    <property type="term" value="P:mitochondrial proton-transporting ATP synthase complex assembly"/>
    <property type="evidence" value="ECO:0007669"/>
    <property type="project" value="TreeGrafter"/>
</dbReference>
<evidence type="ECO:0000256" key="1">
    <source>
        <dbReference type="ARBA" id="ARBA00004173"/>
    </source>
</evidence>
<keyword evidence="6" id="KW-0732">Signal</keyword>
<evidence type="ECO:0000256" key="2">
    <source>
        <dbReference type="ARBA" id="ARBA00008231"/>
    </source>
</evidence>
<dbReference type="OrthoDB" id="5673at2759"/>
<dbReference type="PANTHER" id="PTHR21013:SF10">
    <property type="entry name" value="ATP SYNTHASE MITOCHONDRIAL F1 COMPLEX ASSEMBLY FACTOR 2"/>
    <property type="match status" value="1"/>
</dbReference>
<accession>A0A388KH30</accession>
<evidence type="ECO:0000313" key="8">
    <source>
        <dbReference type="Proteomes" id="UP000265515"/>
    </source>
</evidence>
<organism evidence="7 8">
    <name type="scientific">Chara braunii</name>
    <name type="common">Braun's stonewort</name>
    <dbReference type="NCBI Taxonomy" id="69332"/>
    <lineage>
        <taxon>Eukaryota</taxon>
        <taxon>Viridiplantae</taxon>
        <taxon>Streptophyta</taxon>
        <taxon>Charophyceae</taxon>
        <taxon>Charales</taxon>
        <taxon>Characeae</taxon>
        <taxon>Chara</taxon>
    </lineage>
</organism>
<evidence type="ECO:0000313" key="7">
    <source>
        <dbReference type="EMBL" id="GBG69365.1"/>
    </source>
</evidence>
<dbReference type="SUPFAM" id="SSF160909">
    <property type="entry name" value="ATP12-like"/>
    <property type="match status" value="1"/>
</dbReference>
<feature type="chain" id="PRO_5017331776" description="ATP synthase mitochondrial F1 complex assembly factor 2" evidence="6">
    <location>
        <begin position="19"/>
        <end position="339"/>
    </location>
</feature>
<dbReference type="InterPro" id="IPR011419">
    <property type="entry name" value="ATP12_ATP_synth-F1-assembly"/>
</dbReference>
<gene>
    <name evidence="7" type="ORF">CBR_g4059</name>
</gene>
<evidence type="ECO:0000256" key="4">
    <source>
        <dbReference type="ARBA" id="ARBA00023128"/>
    </source>
</evidence>
<keyword evidence="5" id="KW-0143">Chaperone</keyword>
<comment type="subcellular location">
    <subcellularLocation>
        <location evidence="1">Mitochondrion</location>
    </subcellularLocation>
</comment>
<evidence type="ECO:0008006" key="9">
    <source>
        <dbReference type="Google" id="ProtNLM"/>
    </source>
</evidence>
<evidence type="ECO:0000256" key="6">
    <source>
        <dbReference type="SAM" id="SignalP"/>
    </source>
</evidence>
<dbReference type="InterPro" id="IPR042272">
    <property type="entry name" value="ATP12_ATP_synth-F1-assembly_N"/>
</dbReference>
<comment type="caution">
    <text evidence="7">The sequence shown here is derived from an EMBL/GenBank/DDBJ whole genome shotgun (WGS) entry which is preliminary data.</text>
</comment>